<dbReference type="AlphaFoldDB" id="A0A3D8PVL6"/>
<dbReference type="Proteomes" id="UP000257143">
    <property type="component" value="Unassembled WGS sequence"/>
</dbReference>
<comment type="caution">
    <text evidence="2">The sequence shown here is derived from an EMBL/GenBank/DDBJ whole genome shotgun (WGS) entry which is preliminary data.</text>
</comment>
<dbReference type="EMBL" id="PIOC01000010">
    <property type="protein sequence ID" value="RDW20074.1"/>
    <property type="molecule type" value="Genomic_DNA"/>
</dbReference>
<evidence type="ECO:0000313" key="2">
    <source>
        <dbReference type="EMBL" id="RDW20074.1"/>
    </source>
</evidence>
<evidence type="ECO:0008006" key="4">
    <source>
        <dbReference type="Google" id="ProtNLM"/>
    </source>
</evidence>
<reference evidence="3" key="1">
    <citation type="submission" date="2017-11" db="EMBL/GenBank/DDBJ databases">
        <authorList>
            <person name="Zhu W."/>
        </authorList>
    </citation>
    <scope>NUCLEOTIDE SEQUENCE [LARGE SCALE GENOMIC DNA]</scope>
    <source>
        <strain evidence="3">CAU 1183</strain>
    </source>
</reference>
<proteinExistence type="predicted"/>
<gene>
    <name evidence="2" type="ORF">CWR48_04945</name>
</gene>
<keyword evidence="1" id="KW-1133">Transmembrane helix</keyword>
<keyword evidence="1" id="KW-0812">Transmembrane</keyword>
<feature type="transmembrane region" description="Helical" evidence="1">
    <location>
        <begin position="35"/>
        <end position="53"/>
    </location>
</feature>
<dbReference type="OrthoDB" id="2427324at2"/>
<evidence type="ECO:0000256" key="1">
    <source>
        <dbReference type="SAM" id="Phobius"/>
    </source>
</evidence>
<sequence length="146" mass="16960">MTYSFNGRTQKTIIFFLLIIFSQTLFDGIGPNIYYIFKIFFAMFLIATLLLHFDLTIYEDKITYQITLLNISIYKKVLSANQITQMKFTRVGWSTKGTIIKTANGLNIRVHGFSPNAVYEQLVDFANKNNINTTKTKNYQILEKMN</sequence>
<keyword evidence="1" id="KW-0472">Membrane</keyword>
<dbReference type="RefSeq" id="WP_115771957.1">
    <property type="nucleotide sequence ID" value="NZ_PIOC01000010.1"/>
</dbReference>
<evidence type="ECO:0000313" key="3">
    <source>
        <dbReference type="Proteomes" id="UP000257143"/>
    </source>
</evidence>
<protein>
    <recommendedName>
        <fullName evidence="4">DUF304 domain-containing protein</fullName>
    </recommendedName>
</protein>
<accession>A0A3D8PVL6</accession>
<feature type="transmembrane region" description="Helical" evidence="1">
    <location>
        <begin position="12"/>
        <end position="29"/>
    </location>
</feature>
<name>A0A3D8PVL6_9BACI</name>
<organism evidence="2 3">
    <name type="scientific">Oceanobacillus arenosus</name>
    <dbReference type="NCBI Taxonomy" id="1229153"/>
    <lineage>
        <taxon>Bacteria</taxon>
        <taxon>Bacillati</taxon>
        <taxon>Bacillota</taxon>
        <taxon>Bacilli</taxon>
        <taxon>Bacillales</taxon>
        <taxon>Bacillaceae</taxon>
        <taxon>Oceanobacillus</taxon>
    </lineage>
</organism>
<keyword evidence="3" id="KW-1185">Reference proteome</keyword>